<dbReference type="SUPFAM" id="SSF51197">
    <property type="entry name" value="Clavaminate synthase-like"/>
    <property type="match status" value="1"/>
</dbReference>
<dbReference type="Gene3D" id="2.60.120.620">
    <property type="entry name" value="q2cbj1_9rhob like domain"/>
    <property type="match status" value="1"/>
</dbReference>
<dbReference type="RefSeq" id="WP_203754986.1">
    <property type="nucleotide sequence ID" value="NZ_BAAAUC010000070.1"/>
</dbReference>
<gene>
    <name evidence="1" type="ORF">Acy02nite_86270</name>
</gene>
<dbReference type="GO" id="GO:0005506">
    <property type="term" value="F:iron ion binding"/>
    <property type="evidence" value="ECO:0007669"/>
    <property type="project" value="UniProtKB-ARBA"/>
</dbReference>
<dbReference type="PANTHER" id="PTHR20883">
    <property type="entry name" value="PHYTANOYL-COA DIOXYGENASE DOMAIN CONTAINING 1"/>
    <property type="match status" value="1"/>
</dbReference>
<evidence type="ECO:0000313" key="2">
    <source>
        <dbReference type="Proteomes" id="UP000619479"/>
    </source>
</evidence>
<name>A0A919MGZ2_9ACTN</name>
<organism evidence="1 2">
    <name type="scientific">Actinoplanes cyaneus</name>
    <dbReference type="NCBI Taxonomy" id="52696"/>
    <lineage>
        <taxon>Bacteria</taxon>
        <taxon>Bacillati</taxon>
        <taxon>Actinomycetota</taxon>
        <taxon>Actinomycetes</taxon>
        <taxon>Micromonosporales</taxon>
        <taxon>Micromonosporaceae</taxon>
        <taxon>Actinoplanes</taxon>
    </lineage>
</organism>
<dbReference type="AlphaFoldDB" id="A0A919MGZ2"/>
<dbReference type="EMBL" id="BOMH01000081">
    <property type="protein sequence ID" value="GID70746.1"/>
    <property type="molecule type" value="Genomic_DNA"/>
</dbReference>
<evidence type="ECO:0008006" key="3">
    <source>
        <dbReference type="Google" id="ProtNLM"/>
    </source>
</evidence>
<comment type="caution">
    <text evidence="1">The sequence shown here is derived from an EMBL/GenBank/DDBJ whole genome shotgun (WGS) entry which is preliminary data.</text>
</comment>
<accession>A0A919MGZ2</accession>
<dbReference type="InterPro" id="IPR008775">
    <property type="entry name" value="Phytyl_CoA_dOase-like"/>
</dbReference>
<dbReference type="Proteomes" id="UP000619479">
    <property type="component" value="Unassembled WGS sequence"/>
</dbReference>
<dbReference type="PANTHER" id="PTHR20883:SF48">
    <property type="entry name" value="ECTOINE DIOXYGENASE"/>
    <property type="match status" value="1"/>
</dbReference>
<dbReference type="GO" id="GO:0016706">
    <property type="term" value="F:2-oxoglutarate-dependent dioxygenase activity"/>
    <property type="evidence" value="ECO:0007669"/>
    <property type="project" value="UniProtKB-ARBA"/>
</dbReference>
<reference evidence="1" key="1">
    <citation type="submission" date="2021-01" db="EMBL/GenBank/DDBJ databases">
        <title>Whole genome shotgun sequence of Actinoplanes cyaneus NBRC 14990.</title>
        <authorList>
            <person name="Komaki H."/>
            <person name="Tamura T."/>
        </authorList>
    </citation>
    <scope>NUCLEOTIDE SEQUENCE</scope>
    <source>
        <strain evidence="1">NBRC 14990</strain>
    </source>
</reference>
<protein>
    <recommendedName>
        <fullName evidence="3">Phytanoyl-CoA dioxygenase</fullName>
    </recommendedName>
</protein>
<keyword evidence="2" id="KW-1185">Reference proteome</keyword>
<dbReference type="Pfam" id="PF05721">
    <property type="entry name" value="PhyH"/>
    <property type="match status" value="1"/>
</dbReference>
<sequence length="265" mass="29731">MSSTSSVKATSVLDAAQIEQFARDGYVVLPGFLDEALVSRLKREVDRWVDDGLRDRSIASAVDPEANGLPPVMELEMPAHADLIAYPPLMGVLTDVLGPSFVFHHLHSDRQAPTLPGKPWHHDYEQRPQRDRTYAMVHALHYLDGLDPETSSLVVLPGSHHRVAAKDANAHLGTESIDGEQVLDDLPPGSTVLAHSAVFHARRARPEGIGKDRYFVDASYCQTGTRWPPVKPYWRHMLSRGRELGIGGQQWPHLFDEEHFEEFRR</sequence>
<proteinExistence type="predicted"/>
<evidence type="ECO:0000313" key="1">
    <source>
        <dbReference type="EMBL" id="GID70746.1"/>
    </source>
</evidence>